<comment type="caution">
    <text evidence="14">The sequence shown here is derived from an EMBL/GenBank/DDBJ whole genome shotgun (WGS) entry which is preliminary data.</text>
</comment>
<dbReference type="AlphaFoldDB" id="A0A401P472"/>
<keyword evidence="6" id="KW-0222">Digestion</keyword>
<evidence type="ECO:0000256" key="6">
    <source>
        <dbReference type="ARBA" id="ARBA00022757"/>
    </source>
</evidence>
<dbReference type="Pfam" id="PF00026">
    <property type="entry name" value="Asp"/>
    <property type="match status" value="1"/>
</dbReference>
<feature type="active site" evidence="9">
    <location>
        <position position="275"/>
    </location>
</feature>
<evidence type="ECO:0000256" key="9">
    <source>
        <dbReference type="PIRSR" id="PIRSR601461-1"/>
    </source>
</evidence>
<dbReference type="FunFam" id="2.40.70.10:FF:000006">
    <property type="entry name" value="Cathepsin E"/>
    <property type="match status" value="1"/>
</dbReference>
<dbReference type="InterPro" id="IPR012848">
    <property type="entry name" value="Aspartic_peptidase_N"/>
</dbReference>
<keyword evidence="4 11" id="KW-0645">Protease</keyword>
<dbReference type="InterPro" id="IPR021109">
    <property type="entry name" value="Peptidase_aspartic_dom_sf"/>
</dbReference>
<evidence type="ECO:0000256" key="11">
    <source>
        <dbReference type="RuleBase" id="RU000454"/>
    </source>
</evidence>
<evidence type="ECO:0000313" key="14">
    <source>
        <dbReference type="EMBL" id="GCB67924.1"/>
    </source>
</evidence>
<evidence type="ECO:0000256" key="1">
    <source>
        <dbReference type="ARBA" id="ARBA00002318"/>
    </source>
</evidence>
<feature type="disulfide bond" evidence="10">
    <location>
        <begin position="266"/>
        <end position="270"/>
    </location>
</feature>
<evidence type="ECO:0000259" key="13">
    <source>
        <dbReference type="PROSITE" id="PS51767"/>
    </source>
</evidence>
<comment type="function">
    <text evidence="1">Shows particularly broad specificity; although bonds involving phenylalanine and leucine are preferred, many others are also cleaved to some extent.</text>
</comment>
<sequence length="381" mass="41291">MKWLIITLACIQLSECLFRMPLFKGKSARDVLQEKGLLEDFLEKHPYRPCSKFEGPSSLATNEPMTNYMDVSYYGRISIGSPPQSFTVIFDTGSSNLWVPSTSCYAASCTKHRRFDPSSSSTYYSRNQGVSIQYGTGAMDGILGYDTVRISNMVIRDQEFGLATSEPGGFFAHVNFDGILGMGYQSLAASGATTVFHNMMAQNLVDQPLFSVYLTRQNGGYGSEIVFGGIDSSHYTGQIHWVPVTREAYWQINIDRVTINGQVVACSGGCAAIVDTGTSLLVGSSSGIATINQYIGATESYYGQSSINCNNLSSMPDVVFTINGMDFPLSPQVYTLQNSYSCSSGFSGGGGGLWILGDVFIGGYYTIFDHGNNRVGLAQAV</sequence>
<feature type="chain" id="PRO_5019231591" description="pepsin A" evidence="12">
    <location>
        <begin position="17"/>
        <end position="381"/>
    </location>
</feature>
<dbReference type="FunFam" id="2.40.70.10:FF:000004">
    <property type="entry name" value="Pepsin A"/>
    <property type="match status" value="1"/>
</dbReference>
<keyword evidence="5 11" id="KW-0064">Aspartyl protease</keyword>
<evidence type="ECO:0000256" key="10">
    <source>
        <dbReference type="PIRSR" id="PIRSR601461-2"/>
    </source>
</evidence>
<dbReference type="InterPro" id="IPR001969">
    <property type="entry name" value="Aspartic_peptidase_AS"/>
</dbReference>
<dbReference type="PROSITE" id="PS00141">
    <property type="entry name" value="ASP_PROTEASE"/>
    <property type="match status" value="2"/>
</dbReference>
<dbReference type="EMBL" id="BFAA01008471">
    <property type="protein sequence ID" value="GCB67924.1"/>
    <property type="molecule type" value="Genomic_DNA"/>
</dbReference>
<dbReference type="InterPro" id="IPR033121">
    <property type="entry name" value="PEPTIDASE_A1"/>
</dbReference>
<dbReference type="GO" id="GO:0004190">
    <property type="term" value="F:aspartic-type endopeptidase activity"/>
    <property type="evidence" value="ECO:0007669"/>
    <property type="project" value="UniProtKB-KW"/>
</dbReference>
<dbReference type="EC" id="3.4.23.1" evidence="3"/>
<dbReference type="OMA" id="PISIHYG"/>
<dbReference type="PANTHER" id="PTHR47966:SF22">
    <property type="entry name" value="PEPSIN A-3-RELATED"/>
    <property type="match status" value="1"/>
</dbReference>
<keyword evidence="12" id="KW-0732">Signal</keyword>
<keyword evidence="7 11" id="KW-0378">Hydrolase</keyword>
<feature type="disulfide bond" evidence="10">
    <location>
        <begin position="104"/>
        <end position="109"/>
    </location>
</feature>
<proteinExistence type="inferred from homology"/>
<keyword evidence="8 10" id="KW-1015">Disulfide bond</keyword>
<dbReference type="Pfam" id="PF07966">
    <property type="entry name" value="A1_Propeptide"/>
    <property type="match status" value="1"/>
</dbReference>
<dbReference type="PRINTS" id="PR00792">
    <property type="entry name" value="PEPSIN"/>
</dbReference>
<feature type="signal peptide" evidence="12">
    <location>
        <begin position="1"/>
        <end position="16"/>
    </location>
</feature>
<gene>
    <name evidence="14" type="ORF">scyTo_0015174</name>
</gene>
<accession>A0A401P472</accession>
<dbReference type="GO" id="GO:0006508">
    <property type="term" value="P:proteolysis"/>
    <property type="evidence" value="ECO:0007669"/>
    <property type="project" value="UniProtKB-KW"/>
</dbReference>
<dbReference type="PANTHER" id="PTHR47966">
    <property type="entry name" value="BETA-SITE APP-CLEAVING ENZYME, ISOFORM A-RELATED"/>
    <property type="match status" value="1"/>
</dbReference>
<comment type="similarity">
    <text evidence="2 11">Belongs to the peptidase A1 family.</text>
</comment>
<dbReference type="OrthoDB" id="771136at2759"/>
<name>A0A401P472_SCYTO</name>
<evidence type="ECO:0000256" key="2">
    <source>
        <dbReference type="ARBA" id="ARBA00007447"/>
    </source>
</evidence>
<protein>
    <recommendedName>
        <fullName evidence="3">pepsin A</fullName>
        <ecNumber evidence="3">3.4.23.1</ecNumber>
    </recommendedName>
</protein>
<feature type="domain" description="Peptidase A1" evidence="13">
    <location>
        <begin position="73"/>
        <end position="378"/>
    </location>
</feature>
<dbReference type="Gene3D" id="2.40.70.10">
    <property type="entry name" value="Acid Proteases"/>
    <property type="match status" value="2"/>
</dbReference>
<dbReference type="Gene3D" id="6.10.140.60">
    <property type="match status" value="1"/>
</dbReference>
<evidence type="ECO:0000313" key="15">
    <source>
        <dbReference type="Proteomes" id="UP000288216"/>
    </source>
</evidence>
<evidence type="ECO:0000256" key="5">
    <source>
        <dbReference type="ARBA" id="ARBA00022750"/>
    </source>
</evidence>
<organism evidence="14 15">
    <name type="scientific">Scyliorhinus torazame</name>
    <name type="common">Cloudy catshark</name>
    <name type="synonym">Catulus torazame</name>
    <dbReference type="NCBI Taxonomy" id="75743"/>
    <lineage>
        <taxon>Eukaryota</taxon>
        <taxon>Metazoa</taxon>
        <taxon>Chordata</taxon>
        <taxon>Craniata</taxon>
        <taxon>Vertebrata</taxon>
        <taxon>Chondrichthyes</taxon>
        <taxon>Elasmobranchii</taxon>
        <taxon>Galeomorphii</taxon>
        <taxon>Galeoidea</taxon>
        <taxon>Carcharhiniformes</taxon>
        <taxon>Scyliorhinidae</taxon>
        <taxon>Scyliorhinus</taxon>
    </lineage>
</organism>
<evidence type="ECO:0000256" key="3">
    <source>
        <dbReference type="ARBA" id="ARBA00011924"/>
    </source>
</evidence>
<dbReference type="Proteomes" id="UP000288216">
    <property type="component" value="Unassembled WGS sequence"/>
</dbReference>
<dbReference type="STRING" id="75743.A0A401P472"/>
<evidence type="ECO:0000256" key="4">
    <source>
        <dbReference type="ARBA" id="ARBA00022670"/>
    </source>
</evidence>
<dbReference type="InterPro" id="IPR001461">
    <property type="entry name" value="Aspartic_peptidase_A1"/>
</dbReference>
<feature type="active site" evidence="9">
    <location>
        <position position="91"/>
    </location>
</feature>
<evidence type="ECO:0000256" key="12">
    <source>
        <dbReference type="SAM" id="SignalP"/>
    </source>
</evidence>
<keyword evidence="15" id="KW-1185">Reference proteome</keyword>
<feature type="disulfide bond" evidence="10">
    <location>
        <begin position="309"/>
        <end position="342"/>
    </location>
</feature>
<dbReference type="PROSITE" id="PS51767">
    <property type="entry name" value="PEPTIDASE_A1"/>
    <property type="match status" value="1"/>
</dbReference>
<evidence type="ECO:0000256" key="7">
    <source>
        <dbReference type="ARBA" id="ARBA00022801"/>
    </source>
</evidence>
<dbReference type="GO" id="GO:0007586">
    <property type="term" value="P:digestion"/>
    <property type="evidence" value="ECO:0007669"/>
    <property type="project" value="UniProtKB-KW"/>
</dbReference>
<dbReference type="Gene3D" id="2.60.40.1960">
    <property type="match status" value="1"/>
</dbReference>
<evidence type="ECO:0000256" key="8">
    <source>
        <dbReference type="ARBA" id="ARBA00023157"/>
    </source>
</evidence>
<reference evidence="14 15" key="1">
    <citation type="journal article" date="2018" name="Nat. Ecol. Evol.">
        <title>Shark genomes provide insights into elasmobranch evolution and the origin of vertebrates.</title>
        <authorList>
            <person name="Hara Y"/>
            <person name="Yamaguchi K"/>
            <person name="Onimaru K"/>
            <person name="Kadota M"/>
            <person name="Koyanagi M"/>
            <person name="Keeley SD"/>
            <person name="Tatsumi K"/>
            <person name="Tanaka K"/>
            <person name="Motone F"/>
            <person name="Kageyama Y"/>
            <person name="Nozu R"/>
            <person name="Adachi N"/>
            <person name="Nishimura O"/>
            <person name="Nakagawa R"/>
            <person name="Tanegashima C"/>
            <person name="Kiyatake I"/>
            <person name="Matsumoto R"/>
            <person name="Murakumo K"/>
            <person name="Nishida K"/>
            <person name="Terakita A"/>
            <person name="Kuratani S"/>
            <person name="Sato K"/>
            <person name="Hyodo S Kuraku.S."/>
        </authorList>
    </citation>
    <scope>NUCLEOTIDE SEQUENCE [LARGE SCALE GENOMIC DNA]</scope>
</reference>
<dbReference type="SUPFAM" id="SSF50630">
    <property type="entry name" value="Acid proteases"/>
    <property type="match status" value="1"/>
</dbReference>